<evidence type="ECO:0000256" key="2">
    <source>
        <dbReference type="SAM" id="SignalP"/>
    </source>
</evidence>
<reference evidence="3" key="1">
    <citation type="journal article" date="2018" name="PLoS Negl. Trop. Dis.">
        <title>Sialome diversity of ticks revealed by RNAseq of single tick salivary glands.</title>
        <authorList>
            <person name="Perner J."/>
            <person name="Kropackova S."/>
            <person name="Kopacek P."/>
            <person name="Ribeiro J.M."/>
        </authorList>
    </citation>
    <scope>NUCLEOTIDE SEQUENCE</scope>
    <source>
        <strain evidence="3">Siblings of single egg batch collected in Ceske Budejovice</strain>
        <tissue evidence="3">Salivary glands</tissue>
    </source>
</reference>
<feature type="signal peptide" evidence="2">
    <location>
        <begin position="1"/>
        <end position="23"/>
    </location>
</feature>
<keyword evidence="1" id="KW-0472">Membrane</keyword>
<feature type="transmembrane region" description="Helical" evidence="1">
    <location>
        <begin position="117"/>
        <end position="144"/>
    </location>
</feature>
<evidence type="ECO:0000313" key="3">
    <source>
        <dbReference type="EMBL" id="JAR88609.1"/>
    </source>
</evidence>
<keyword evidence="1" id="KW-1133">Transmembrane helix</keyword>
<dbReference type="AlphaFoldDB" id="A0A147BCX6"/>
<feature type="chain" id="PRO_5007542214" description="Secreted protein" evidence="2">
    <location>
        <begin position="24"/>
        <end position="159"/>
    </location>
</feature>
<evidence type="ECO:0000256" key="1">
    <source>
        <dbReference type="SAM" id="Phobius"/>
    </source>
</evidence>
<accession>A0A147BCX6</accession>
<keyword evidence="2" id="KW-0732">Signal</keyword>
<proteinExistence type="predicted"/>
<protein>
    <recommendedName>
        <fullName evidence="4">Secreted protein</fullName>
    </recommendedName>
</protein>
<dbReference type="EMBL" id="GEGO01006795">
    <property type="protein sequence ID" value="JAR88609.1"/>
    <property type="molecule type" value="Transcribed_RNA"/>
</dbReference>
<evidence type="ECO:0008006" key="4">
    <source>
        <dbReference type="Google" id="ProtNLM"/>
    </source>
</evidence>
<keyword evidence="1" id="KW-0812">Transmembrane</keyword>
<sequence length="159" mass="17539">MHAFCRVSILGVLTFFFLRFCRFASSPLGVVEGNIQLCMSVGRERATLLLVPLTPLPYKRTQIRNTVESVCELSFGWTVCVVRLISRSNVKDLSCDASPNAFLSGTSTFAFPCDCTVFVALMMIMVATCCVLSLVIAELCLLLCNFGHLLEEKRLLTVG</sequence>
<organism evidence="3">
    <name type="scientific">Ixodes ricinus</name>
    <name type="common">Common tick</name>
    <name type="synonym">Acarus ricinus</name>
    <dbReference type="NCBI Taxonomy" id="34613"/>
    <lineage>
        <taxon>Eukaryota</taxon>
        <taxon>Metazoa</taxon>
        <taxon>Ecdysozoa</taxon>
        <taxon>Arthropoda</taxon>
        <taxon>Chelicerata</taxon>
        <taxon>Arachnida</taxon>
        <taxon>Acari</taxon>
        <taxon>Parasitiformes</taxon>
        <taxon>Ixodida</taxon>
        <taxon>Ixodoidea</taxon>
        <taxon>Ixodidae</taxon>
        <taxon>Ixodinae</taxon>
        <taxon>Ixodes</taxon>
    </lineage>
</organism>
<name>A0A147BCX6_IXORI</name>